<dbReference type="Pfam" id="PF03473">
    <property type="entry name" value="MOSC"/>
    <property type="match status" value="1"/>
</dbReference>
<dbReference type="GO" id="GO:0030151">
    <property type="term" value="F:molybdenum ion binding"/>
    <property type="evidence" value="ECO:0007669"/>
    <property type="project" value="InterPro"/>
</dbReference>
<sequence>MVLDRPMFSLMVPRLIAIYLSPAATVLPSSVTEAEAKAHAGLVGDRYFIGNGTFSNATPLGPGRELTLIESEALQAVEIEHGIRLSAAQARRNLVTEGIRLNDLVGVKFRIGGVLMEGIRFCDPCAHLNVVTGMALLKPLANRGGLRAAILSDGFLRVGDEIHVTATAA</sequence>
<name>A0A366HHW3_9BACT</name>
<reference evidence="2 3" key="1">
    <citation type="submission" date="2018-06" db="EMBL/GenBank/DDBJ databases">
        <title>Genomic Encyclopedia of Type Strains, Phase IV (KMG-IV): sequencing the most valuable type-strain genomes for metagenomic binning, comparative biology and taxonomic classification.</title>
        <authorList>
            <person name="Goeker M."/>
        </authorList>
    </citation>
    <scope>NUCLEOTIDE SEQUENCE [LARGE SCALE GENOMIC DNA]</scope>
    <source>
        <strain evidence="2 3">DSM 25532</strain>
    </source>
</reference>
<dbReference type="Gene3D" id="2.40.33.20">
    <property type="entry name" value="PK beta-barrel domain-like"/>
    <property type="match status" value="1"/>
</dbReference>
<dbReference type="PROSITE" id="PS51340">
    <property type="entry name" value="MOSC"/>
    <property type="match status" value="1"/>
</dbReference>
<dbReference type="InterPro" id="IPR005302">
    <property type="entry name" value="MoCF_Sase_C"/>
</dbReference>
<dbReference type="GO" id="GO:0003824">
    <property type="term" value="F:catalytic activity"/>
    <property type="evidence" value="ECO:0007669"/>
    <property type="project" value="InterPro"/>
</dbReference>
<dbReference type="InterPro" id="IPR052716">
    <property type="entry name" value="MOSC_domain"/>
</dbReference>
<dbReference type="AlphaFoldDB" id="A0A366HHW3"/>
<protein>
    <recommendedName>
        <fullName evidence="1">MOSC domain-containing protein</fullName>
    </recommendedName>
</protein>
<dbReference type="PANTHER" id="PTHR36930:SF1">
    <property type="entry name" value="MOSC DOMAIN-CONTAINING PROTEIN"/>
    <property type="match status" value="1"/>
</dbReference>
<evidence type="ECO:0000313" key="3">
    <source>
        <dbReference type="Proteomes" id="UP000253426"/>
    </source>
</evidence>
<evidence type="ECO:0000313" key="2">
    <source>
        <dbReference type="EMBL" id="RBP41506.1"/>
    </source>
</evidence>
<evidence type="ECO:0000259" key="1">
    <source>
        <dbReference type="PROSITE" id="PS51340"/>
    </source>
</evidence>
<dbReference type="SUPFAM" id="SSF50800">
    <property type="entry name" value="PK beta-barrel domain-like"/>
    <property type="match status" value="1"/>
</dbReference>
<organism evidence="2 3">
    <name type="scientific">Roseimicrobium gellanilyticum</name>
    <dbReference type="NCBI Taxonomy" id="748857"/>
    <lineage>
        <taxon>Bacteria</taxon>
        <taxon>Pseudomonadati</taxon>
        <taxon>Verrucomicrobiota</taxon>
        <taxon>Verrucomicrobiia</taxon>
        <taxon>Verrucomicrobiales</taxon>
        <taxon>Verrucomicrobiaceae</taxon>
        <taxon>Roseimicrobium</taxon>
    </lineage>
</organism>
<comment type="caution">
    <text evidence="2">The sequence shown here is derived from an EMBL/GenBank/DDBJ whole genome shotgun (WGS) entry which is preliminary data.</text>
</comment>
<proteinExistence type="predicted"/>
<dbReference type="PANTHER" id="PTHR36930">
    <property type="entry name" value="METAL-SULFUR CLUSTER BIOSYNTHESIS PROTEINS YUAD-RELATED"/>
    <property type="match status" value="1"/>
</dbReference>
<dbReference type="Proteomes" id="UP000253426">
    <property type="component" value="Unassembled WGS sequence"/>
</dbReference>
<keyword evidence="3" id="KW-1185">Reference proteome</keyword>
<dbReference type="EMBL" id="QNRR01000007">
    <property type="protein sequence ID" value="RBP41506.1"/>
    <property type="molecule type" value="Genomic_DNA"/>
</dbReference>
<feature type="domain" description="MOSC" evidence="1">
    <location>
        <begin position="25"/>
        <end position="165"/>
    </location>
</feature>
<dbReference type="InterPro" id="IPR011037">
    <property type="entry name" value="Pyrv_Knase-like_insert_dom_sf"/>
</dbReference>
<gene>
    <name evidence="2" type="ORF">DES53_107339</name>
</gene>
<dbReference type="GO" id="GO:0030170">
    <property type="term" value="F:pyridoxal phosphate binding"/>
    <property type="evidence" value="ECO:0007669"/>
    <property type="project" value="InterPro"/>
</dbReference>
<accession>A0A366HHW3</accession>